<feature type="compositionally biased region" description="Low complexity" evidence="1">
    <location>
        <begin position="104"/>
        <end position="118"/>
    </location>
</feature>
<dbReference type="GO" id="GO:0008168">
    <property type="term" value="F:methyltransferase activity"/>
    <property type="evidence" value="ECO:0007669"/>
    <property type="project" value="UniProtKB-KW"/>
</dbReference>
<reference evidence="2 3" key="1">
    <citation type="submission" date="2013-05" db="EMBL/GenBank/DDBJ databases">
        <title>Genome sequence of Streptomyces sparsogenes DSM 40356.</title>
        <authorList>
            <person name="Coyne S."/>
            <person name="Seebeck F.P."/>
        </authorList>
    </citation>
    <scope>NUCLEOTIDE SEQUENCE [LARGE SCALE GENOMIC DNA]</scope>
    <source>
        <strain evidence="2 3">DSM 40356</strain>
    </source>
</reference>
<evidence type="ECO:0000313" key="2">
    <source>
        <dbReference type="EMBL" id="OMI36391.1"/>
    </source>
</evidence>
<comment type="caution">
    <text evidence="2">The sequence shown here is derived from an EMBL/GenBank/DDBJ whole genome shotgun (WGS) entry which is preliminary data.</text>
</comment>
<protein>
    <submittedName>
        <fullName evidence="2">Putative beta-carotene desaturase/methylase</fullName>
    </submittedName>
</protein>
<keyword evidence="3" id="KW-1185">Reference proteome</keyword>
<feature type="compositionally biased region" description="Low complexity" evidence="1">
    <location>
        <begin position="384"/>
        <end position="396"/>
    </location>
</feature>
<feature type="region of interest" description="Disordered" evidence="1">
    <location>
        <begin position="1"/>
        <end position="478"/>
    </location>
</feature>
<name>A0A1R1SDA2_9ACTN</name>
<feature type="compositionally biased region" description="Low complexity" evidence="1">
    <location>
        <begin position="47"/>
        <end position="84"/>
    </location>
</feature>
<dbReference type="GO" id="GO:0032259">
    <property type="term" value="P:methylation"/>
    <property type="evidence" value="ECO:0007669"/>
    <property type="project" value="UniProtKB-KW"/>
</dbReference>
<evidence type="ECO:0000256" key="1">
    <source>
        <dbReference type="SAM" id="MobiDB-lite"/>
    </source>
</evidence>
<feature type="compositionally biased region" description="Low complexity" evidence="1">
    <location>
        <begin position="29"/>
        <end position="38"/>
    </location>
</feature>
<feature type="compositionally biased region" description="Basic and acidic residues" evidence="1">
    <location>
        <begin position="224"/>
        <end position="234"/>
    </location>
</feature>
<proteinExistence type="predicted"/>
<feature type="compositionally biased region" description="Low complexity" evidence="1">
    <location>
        <begin position="202"/>
        <end position="212"/>
    </location>
</feature>
<feature type="compositionally biased region" description="Basic residues" evidence="1">
    <location>
        <begin position="337"/>
        <end position="357"/>
    </location>
</feature>
<sequence>RPRGRPLPGGTRGAGHAVRARGAARRAARGLAGAAGRRLPGDHEPGLPRLLPAVLQPARPAAARRPAAGHAHRAAGLPAAAQLRPVRELRPGAAHPAAQRPGLRRAQPQLRPARPGADAARRRAAAAGRARAGGVRTAGRRQRVGLPGARPLPRGRASPGVHGVLPELLRRPARTVRRRAGADVPHLLPRLRRGAAVRRGPRALPAGPLGAARPPPRGPGGTAELRHAGGERGARARRRAAGHRRRRDPPLRRGRPGAGHRRAAAGGGRLAPAGHRPVAGGRRTAAHRTAVPGVPAVAGPAGGARPPRVPRHRRLRPAGQRQRPGALGGRGRPLGRPQRRLGGRTARVRPRPGRRPGGRAGPAPRPTAPRLPGDPGCADRRLVPRVAGGLPAVPGGRPRRPAHGPHPGPGRGPGRRPGPHRPSGGADGARGHHRIPRRQRPARALGREGRDPVDRPRQGALRTAARLGRARRALTARP</sequence>
<feature type="compositionally biased region" description="Basic residues" evidence="1">
    <location>
        <begin position="18"/>
        <end position="28"/>
    </location>
</feature>
<feature type="compositionally biased region" description="Basic residues" evidence="1">
    <location>
        <begin position="468"/>
        <end position="478"/>
    </location>
</feature>
<keyword evidence="2" id="KW-0489">Methyltransferase</keyword>
<accession>A0A1R1SDA2</accession>
<feature type="compositionally biased region" description="Low complexity" evidence="1">
    <location>
        <begin position="1"/>
        <end position="17"/>
    </location>
</feature>
<feature type="compositionally biased region" description="Basic residues" evidence="1">
    <location>
        <begin position="189"/>
        <end position="201"/>
    </location>
</feature>
<dbReference type="AlphaFoldDB" id="A0A1R1SDA2"/>
<feature type="compositionally biased region" description="Low complexity" evidence="1">
    <location>
        <begin position="270"/>
        <end position="306"/>
    </location>
</feature>
<feature type="compositionally biased region" description="Basic residues" evidence="1">
    <location>
        <begin position="431"/>
        <end position="441"/>
    </location>
</feature>
<evidence type="ECO:0000313" key="3">
    <source>
        <dbReference type="Proteomes" id="UP000186168"/>
    </source>
</evidence>
<dbReference type="EMBL" id="ASQP01000339">
    <property type="protein sequence ID" value="OMI36391.1"/>
    <property type="molecule type" value="Genomic_DNA"/>
</dbReference>
<feature type="compositionally biased region" description="Low complexity" evidence="1">
    <location>
        <begin position="125"/>
        <end position="137"/>
    </location>
</feature>
<feature type="compositionally biased region" description="Basic residues" evidence="1">
    <location>
        <begin position="235"/>
        <end position="263"/>
    </location>
</feature>
<feature type="non-terminal residue" evidence="2">
    <location>
        <position position="1"/>
    </location>
</feature>
<gene>
    <name evidence="2" type="ORF">SPAR_26416</name>
</gene>
<organism evidence="2 3">
    <name type="scientific">Streptomyces sparsogenes DSM 40356</name>
    <dbReference type="NCBI Taxonomy" id="1331668"/>
    <lineage>
        <taxon>Bacteria</taxon>
        <taxon>Bacillati</taxon>
        <taxon>Actinomycetota</taxon>
        <taxon>Actinomycetes</taxon>
        <taxon>Kitasatosporales</taxon>
        <taxon>Streptomycetaceae</taxon>
        <taxon>Streptomyces</taxon>
    </lineage>
</organism>
<dbReference type="Proteomes" id="UP000186168">
    <property type="component" value="Unassembled WGS sequence"/>
</dbReference>
<feature type="non-terminal residue" evidence="2">
    <location>
        <position position="478"/>
    </location>
</feature>
<feature type="compositionally biased region" description="Basic and acidic residues" evidence="1">
    <location>
        <begin position="445"/>
        <end position="457"/>
    </location>
</feature>
<keyword evidence="2" id="KW-0808">Transferase</keyword>